<accession>A0A9W7C092</accession>
<dbReference type="InterPro" id="IPR029063">
    <property type="entry name" value="SAM-dependent_MTases_sf"/>
</dbReference>
<gene>
    <name evidence="2" type="ORF">TrST_g8617</name>
</gene>
<name>A0A9W7C092_9STRA</name>
<dbReference type="Gene3D" id="3.40.50.150">
    <property type="entry name" value="Vaccinia Virus protein VP39"/>
    <property type="match status" value="1"/>
</dbReference>
<dbReference type="Pfam" id="PF13649">
    <property type="entry name" value="Methyltransf_25"/>
    <property type="match status" value="1"/>
</dbReference>
<organism evidence="2 3">
    <name type="scientific">Triparma strigata</name>
    <dbReference type="NCBI Taxonomy" id="1606541"/>
    <lineage>
        <taxon>Eukaryota</taxon>
        <taxon>Sar</taxon>
        <taxon>Stramenopiles</taxon>
        <taxon>Ochrophyta</taxon>
        <taxon>Bolidophyceae</taxon>
        <taxon>Parmales</taxon>
        <taxon>Triparmaceae</taxon>
        <taxon>Triparma</taxon>
    </lineage>
</organism>
<evidence type="ECO:0000259" key="1">
    <source>
        <dbReference type="Pfam" id="PF13649"/>
    </source>
</evidence>
<dbReference type="OrthoDB" id="416496at2759"/>
<dbReference type="InterPro" id="IPR041698">
    <property type="entry name" value="Methyltransf_25"/>
</dbReference>
<evidence type="ECO:0000313" key="2">
    <source>
        <dbReference type="EMBL" id="GMI00215.1"/>
    </source>
</evidence>
<dbReference type="PANTHER" id="PTHR42912:SF96">
    <property type="entry name" value="METHYLTRANSFERASE DOMAIN-CONTAINING PROTEIN"/>
    <property type="match status" value="1"/>
</dbReference>
<proteinExistence type="predicted"/>
<dbReference type="CDD" id="cd02440">
    <property type="entry name" value="AdoMet_MTases"/>
    <property type="match status" value="1"/>
</dbReference>
<comment type="caution">
    <text evidence="2">The sequence shown here is derived from an EMBL/GenBank/DDBJ whole genome shotgun (WGS) entry which is preliminary data.</text>
</comment>
<feature type="domain" description="Methyltransferase" evidence="1">
    <location>
        <begin position="104"/>
        <end position="204"/>
    </location>
</feature>
<dbReference type="InterPro" id="IPR050508">
    <property type="entry name" value="Methyltransf_Superfamily"/>
</dbReference>
<reference evidence="3" key="1">
    <citation type="journal article" date="2023" name="Commun. Biol.">
        <title>Genome analysis of Parmales, the sister group of diatoms, reveals the evolutionary specialization of diatoms from phago-mixotrophs to photoautotrophs.</title>
        <authorList>
            <person name="Ban H."/>
            <person name="Sato S."/>
            <person name="Yoshikawa S."/>
            <person name="Yamada K."/>
            <person name="Nakamura Y."/>
            <person name="Ichinomiya M."/>
            <person name="Sato N."/>
            <person name="Blanc-Mathieu R."/>
            <person name="Endo H."/>
            <person name="Kuwata A."/>
            <person name="Ogata H."/>
        </authorList>
    </citation>
    <scope>NUCLEOTIDE SEQUENCE [LARGE SCALE GENOMIC DNA]</scope>
    <source>
        <strain evidence="3">NIES 3701</strain>
    </source>
</reference>
<protein>
    <recommendedName>
        <fullName evidence="1">Methyltransferase domain-containing protein</fullName>
    </recommendedName>
</protein>
<dbReference type="GO" id="GO:0008168">
    <property type="term" value="F:methyltransferase activity"/>
    <property type="evidence" value="ECO:0007669"/>
    <property type="project" value="TreeGrafter"/>
</dbReference>
<keyword evidence="3" id="KW-1185">Reference proteome</keyword>
<dbReference type="EMBL" id="BRXY01000567">
    <property type="protein sequence ID" value="GMI00215.1"/>
    <property type="molecule type" value="Genomic_DNA"/>
</dbReference>
<dbReference type="Proteomes" id="UP001165085">
    <property type="component" value="Unassembled WGS sequence"/>
</dbReference>
<dbReference type="PANTHER" id="PTHR42912">
    <property type="entry name" value="METHYLTRANSFERASE"/>
    <property type="match status" value="1"/>
</dbReference>
<sequence>MLVSSVVLAFKMLPRTPFVFLTLLLLPAAQPLILSRRAALEISLTFASTISDSSSSTSATSQQPAYDGYASTYDLLDDKVASSLSFLGLSQGRSDLLSNSYGSVLEICAGTGINLPYYPKRKLKSLTMLDISPNMLKLAEERKESYPCENVKFDIADITDGRAVIGRYGEGAFDTIVDTFSLCVLDTETVRTLELVRRLIKPDGKILLFENARADNSFVGAYQDLTAQAIAKKGGGKGCVFNQRVDELVKEAGLTILDRNDYAGGLFRAYVCGRGG</sequence>
<evidence type="ECO:0000313" key="3">
    <source>
        <dbReference type="Proteomes" id="UP001165085"/>
    </source>
</evidence>
<dbReference type="AlphaFoldDB" id="A0A9W7C092"/>
<dbReference type="SUPFAM" id="SSF53335">
    <property type="entry name" value="S-adenosyl-L-methionine-dependent methyltransferases"/>
    <property type="match status" value="1"/>
</dbReference>